<organism evidence="1 2">
    <name type="scientific">Colocasia esculenta</name>
    <name type="common">Wild taro</name>
    <name type="synonym">Arum esculentum</name>
    <dbReference type="NCBI Taxonomy" id="4460"/>
    <lineage>
        <taxon>Eukaryota</taxon>
        <taxon>Viridiplantae</taxon>
        <taxon>Streptophyta</taxon>
        <taxon>Embryophyta</taxon>
        <taxon>Tracheophyta</taxon>
        <taxon>Spermatophyta</taxon>
        <taxon>Magnoliopsida</taxon>
        <taxon>Liliopsida</taxon>
        <taxon>Araceae</taxon>
        <taxon>Aroideae</taxon>
        <taxon>Colocasieae</taxon>
        <taxon>Colocasia</taxon>
    </lineage>
</organism>
<dbReference type="Proteomes" id="UP000652761">
    <property type="component" value="Unassembled WGS sequence"/>
</dbReference>
<comment type="caution">
    <text evidence="1">The sequence shown here is derived from an EMBL/GenBank/DDBJ whole genome shotgun (WGS) entry which is preliminary data.</text>
</comment>
<reference evidence="1" key="1">
    <citation type="submission" date="2017-07" db="EMBL/GenBank/DDBJ databases">
        <title>Taro Niue Genome Assembly and Annotation.</title>
        <authorList>
            <person name="Atibalentja N."/>
            <person name="Keating K."/>
            <person name="Fields C.J."/>
        </authorList>
    </citation>
    <scope>NUCLEOTIDE SEQUENCE</scope>
    <source>
        <strain evidence="1">Niue_2</strain>
        <tissue evidence="1">Leaf</tissue>
    </source>
</reference>
<dbReference type="AlphaFoldDB" id="A0A843WH85"/>
<name>A0A843WH85_COLES</name>
<evidence type="ECO:0000313" key="1">
    <source>
        <dbReference type="EMBL" id="MQM10843.1"/>
    </source>
</evidence>
<keyword evidence="2" id="KW-1185">Reference proteome</keyword>
<protein>
    <submittedName>
        <fullName evidence="1">Uncharacterized protein</fullName>
    </submittedName>
</protein>
<dbReference type="EMBL" id="NMUH01004795">
    <property type="protein sequence ID" value="MQM10843.1"/>
    <property type="molecule type" value="Genomic_DNA"/>
</dbReference>
<proteinExistence type="predicted"/>
<accession>A0A843WH85</accession>
<evidence type="ECO:0000313" key="2">
    <source>
        <dbReference type="Proteomes" id="UP000652761"/>
    </source>
</evidence>
<sequence>MPIDAPTWRAMSATHKDDVWEYVQISPASSQRVGKEDGMEEREAEMSVDAGELLEDLHGNDKLGAVAAAEQVAEGVLHALGGQAGLEDLQGHAAARGPNLWAVGALCYRSSPRATALRVFDQVLCCRCHQSPQLSTQEGDGELVRLVFQAVYTPLSPLASSYSTLWQCRVD</sequence>
<gene>
    <name evidence="1" type="ORF">Taro_043740</name>
</gene>